<dbReference type="SUPFAM" id="SSF54060">
    <property type="entry name" value="His-Me finger endonucleases"/>
    <property type="match status" value="2"/>
</dbReference>
<protein>
    <submittedName>
        <fullName evidence="7">DNA/RNA non-specific endonuclease domain-containing protein, putative</fullName>
    </submittedName>
</protein>
<evidence type="ECO:0000256" key="1">
    <source>
        <dbReference type="ARBA" id="ARBA00010052"/>
    </source>
</evidence>
<reference evidence="7" key="1">
    <citation type="journal article" date="2015" name="PLoS ONE">
        <title>Comprehensive Evaluation of Toxoplasma gondii VEG and Neospora caninum LIV Genomes with Tachyzoite Stage Transcriptome and Proteome Defines Novel Transcript Features.</title>
        <authorList>
            <person name="Ramaprasad A."/>
            <person name="Mourier T."/>
            <person name="Naeem R."/>
            <person name="Malas T.B."/>
            <person name="Moussa E."/>
            <person name="Panigrahi A."/>
            <person name="Vermont S.J."/>
            <person name="Otto T.D."/>
            <person name="Wastling J."/>
            <person name="Pain A."/>
        </authorList>
    </citation>
    <scope>NUCLEOTIDE SEQUENCE</scope>
    <source>
        <strain evidence="7">Liverpool</strain>
    </source>
</reference>
<evidence type="ECO:0000256" key="3">
    <source>
        <dbReference type="PIRSR" id="PIRSR640255-2"/>
    </source>
</evidence>
<evidence type="ECO:0000256" key="2">
    <source>
        <dbReference type="PIRSR" id="PIRSR640255-1"/>
    </source>
</evidence>
<dbReference type="GO" id="GO:0005743">
    <property type="term" value="C:mitochondrial inner membrane"/>
    <property type="evidence" value="ECO:0007669"/>
    <property type="project" value="TreeGrafter"/>
</dbReference>
<dbReference type="GO" id="GO:0003676">
    <property type="term" value="F:nucleic acid binding"/>
    <property type="evidence" value="ECO:0007669"/>
    <property type="project" value="InterPro"/>
</dbReference>
<accession>A0A0F7U5R6</accession>
<sequence>MKSRLWSSPSLERSFKTPRKLRGFGPSCPRFPPFVLASSHTLHCWRERFVIRQFNPLFTSRLSSPGNAHRQSSCFSSPAPRRPVCTRASCGQQAPTPKTSGARRTLAAFSLGVLSGVAAAWLATRHAPGRQTRFPSLGWSDASFREEEEGDHEEGEQEGLVSLRGLSAVEASLKAPNGHGATATDPRSHYPSALLPSTERLLYSPAFVSLVSTAHRQPLFVAERLGGDLRSEEADSEEIGDGTGDRETFSDASRELQGAATGKATGAEPRRAPAARDPERQAEPDAEHERRTEGLSTGSDEENPSESEGSDEEGHRLGRRGLYSKTPQKGLKTTGGVDRRALNFTQDPRIDKLWSADNSDYLRSGYSKGHLAAVALHKDSLEALQSTFSLGANIIPQNQAVNAGAWFKLEVLTKSLARLYEEVYVVSGPLWIPHDLVSRAPLVSVPRAQKYTSPPRSLSSSSPSSSSPFAPSKGAGEGSDPSPLREKDEASRENFFSSGARVAVSERGGQVDRANLAAAGDALRREDAPGDGGGDSERSGEEGSAPTRLLHADGETPGAEARKRRGAWGRRSASFSGLSQSRGESEAKEEPRTTAFRTFACLKPYASAPDVLPVSVEALTGSAASPASLQAFEFSSASSPLHSSSSISPPETDGLEWSFRACREAVREQHTSQTPPPSSASSGKTVPPLHVEHEVIGAHLVPVPTHLFKIVLGAGPRRTSQGTSRLPEVVLGAFVVPNKKVDRVSDMRAFRVPLQFVEWISGLDFQGVVTYAREKCEQTQASGDAGSVSGAETTRGFSSLFLSRDQARATPAGREAGEKISPSSQQEEAAFGLRSGRGKLGERQASPFPSAERRRRRREREETSRFLLAIDLCRTREWTPTGTAGEKRPSRDGGDFDAAAVPLREREARRAMRSTRRETQADGLTVQRGRNAQNSERTHPPTFSFCAPGAFDMLGASSRSTSAPPRLTGAEKRSEQEGSERTGEHETTGKT</sequence>
<feature type="compositionally biased region" description="Polar residues" evidence="4">
    <location>
        <begin position="573"/>
        <end position="582"/>
    </location>
</feature>
<keyword evidence="7" id="KW-0378">Hydrolase</keyword>
<dbReference type="InterPro" id="IPR044929">
    <property type="entry name" value="DNA/RNA_non-sp_Endonuclease_sf"/>
</dbReference>
<dbReference type="PANTHER" id="PTHR13966:SF5">
    <property type="entry name" value="ENDONUCLEASE G, MITOCHONDRIAL"/>
    <property type="match status" value="1"/>
</dbReference>
<dbReference type="Pfam" id="PF01223">
    <property type="entry name" value="Endonuclease_NS"/>
    <property type="match status" value="2"/>
</dbReference>
<evidence type="ECO:0000259" key="5">
    <source>
        <dbReference type="SMART" id="SM00477"/>
    </source>
</evidence>
<gene>
    <name evidence="7" type="ORF">BN1204_003230</name>
</gene>
<feature type="region of interest" description="Disordered" evidence="4">
    <location>
        <begin position="517"/>
        <end position="592"/>
    </location>
</feature>
<feature type="compositionally biased region" description="Basic and acidic residues" evidence="4">
    <location>
        <begin position="268"/>
        <end position="293"/>
    </location>
</feature>
<comment type="similarity">
    <text evidence="1">Belongs to the DNA/RNA non-specific endonuclease family.</text>
</comment>
<dbReference type="InterPro" id="IPR040255">
    <property type="entry name" value="Non-specific_endonuclease"/>
</dbReference>
<dbReference type="InterPro" id="IPR020821">
    <property type="entry name" value="ENPP1-3/EXOG-like_nuc-like"/>
</dbReference>
<proteinExistence type="inferred from homology"/>
<dbReference type="GO" id="GO:0005634">
    <property type="term" value="C:nucleus"/>
    <property type="evidence" value="ECO:0007669"/>
    <property type="project" value="TreeGrafter"/>
</dbReference>
<dbReference type="EMBL" id="LN714475">
    <property type="protein sequence ID" value="CEL64426.1"/>
    <property type="molecule type" value="Genomic_DNA"/>
</dbReference>
<feature type="region of interest" description="Disordered" evidence="4">
    <location>
        <begin position="229"/>
        <end position="342"/>
    </location>
</feature>
<evidence type="ECO:0000259" key="6">
    <source>
        <dbReference type="SMART" id="SM00892"/>
    </source>
</evidence>
<feature type="binding site" evidence="3">
    <location>
        <position position="402"/>
    </location>
    <ligand>
        <name>Mg(2+)</name>
        <dbReference type="ChEBI" id="CHEBI:18420"/>
        <note>catalytic</note>
    </ligand>
</feature>
<dbReference type="InterPro" id="IPR001604">
    <property type="entry name" value="Endo_G_ENPP1-like_dom"/>
</dbReference>
<keyword evidence="7" id="KW-0540">Nuclease</keyword>
<feature type="active site" description="Proton acceptor" evidence="2">
    <location>
        <position position="370"/>
    </location>
</feature>
<feature type="compositionally biased region" description="Basic and acidic residues" evidence="4">
    <location>
        <begin position="903"/>
        <end position="920"/>
    </location>
</feature>
<dbReference type="PANTHER" id="PTHR13966">
    <property type="entry name" value="ENDONUCLEASE RELATED"/>
    <property type="match status" value="1"/>
</dbReference>
<feature type="compositionally biased region" description="Acidic residues" evidence="4">
    <location>
        <begin position="299"/>
        <end position="311"/>
    </location>
</feature>
<feature type="compositionally biased region" description="Basic and acidic residues" evidence="4">
    <location>
        <begin position="583"/>
        <end position="592"/>
    </location>
</feature>
<feature type="compositionally biased region" description="Basic and acidic residues" evidence="4">
    <location>
        <begin position="243"/>
        <end position="254"/>
    </location>
</feature>
<dbReference type="SMART" id="SM00477">
    <property type="entry name" value="NUC"/>
    <property type="match status" value="1"/>
</dbReference>
<dbReference type="GO" id="GO:0046872">
    <property type="term" value="F:metal ion binding"/>
    <property type="evidence" value="ECO:0007669"/>
    <property type="project" value="UniProtKB-KW"/>
</dbReference>
<feature type="compositionally biased region" description="Low complexity" evidence="4">
    <location>
        <begin position="453"/>
        <end position="472"/>
    </location>
</feature>
<organism evidence="7">
    <name type="scientific">Neospora caninum (strain Liverpool)</name>
    <dbReference type="NCBI Taxonomy" id="572307"/>
    <lineage>
        <taxon>Eukaryota</taxon>
        <taxon>Sar</taxon>
        <taxon>Alveolata</taxon>
        <taxon>Apicomplexa</taxon>
        <taxon>Conoidasida</taxon>
        <taxon>Coccidia</taxon>
        <taxon>Eucoccidiorida</taxon>
        <taxon>Eimeriorina</taxon>
        <taxon>Sarcocystidae</taxon>
        <taxon>Neospora</taxon>
    </lineage>
</organism>
<dbReference type="Gene3D" id="3.40.570.10">
    <property type="entry name" value="Extracellular Endonuclease, subunit A"/>
    <property type="match status" value="2"/>
</dbReference>
<feature type="compositionally biased region" description="Basic and acidic residues" evidence="4">
    <location>
        <begin position="885"/>
        <end position="894"/>
    </location>
</feature>
<feature type="region of interest" description="Disordered" evidence="4">
    <location>
        <begin position="808"/>
        <end position="861"/>
    </location>
</feature>
<evidence type="ECO:0000313" key="7">
    <source>
        <dbReference type="EMBL" id="CEL64426.1"/>
    </source>
</evidence>
<keyword evidence="3" id="KW-0479">Metal-binding</keyword>
<feature type="compositionally biased region" description="Basic and acidic residues" evidence="4">
    <location>
        <begin position="969"/>
        <end position="991"/>
    </location>
</feature>
<feature type="region of interest" description="Disordered" evidence="4">
    <location>
        <begin position="879"/>
        <end position="991"/>
    </location>
</feature>
<dbReference type="GO" id="GO:0004521">
    <property type="term" value="F:RNA endonuclease activity"/>
    <property type="evidence" value="ECO:0007669"/>
    <property type="project" value="TreeGrafter"/>
</dbReference>
<keyword evidence="7" id="KW-0255">Endonuclease</keyword>
<name>A0A0F7U5R6_NEOCL</name>
<evidence type="ECO:0000256" key="4">
    <source>
        <dbReference type="SAM" id="MobiDB-lite"/>
    </source>
</evidence>
<dbReference type="AlphaFoldDB" id="A0A0F7U5R6"/>
<dbReference type="InterPro" id="IPR044925">
    <property type="entry name" value="His-Me_finger_sf"/>
</dbReference>
<dbReference type="GO" id="GO:0000014">
    <property type="term" value="F:single-stranded DNA endodeoxyribonuclease activity"/>
    <property type="evidence" value="ECO:0007669"/>
    <property type="project" value="TreeGrafter"/>
</dbReference>
<feature type="region of interest" description="Disordered" evidence="4">
    <location>
        <begin position="448"/>
        <end position="494"/>
    </location>
</feature>
<feature type="compositionally biased region" description="Basic and acidic residues" evidence="4">
    <location>
        <begin position="483"/>
        <end position="492"/>
    </location>
</feature>
<feature type="region of interest" description="Disordered" evidence="4">
    <location>
        <begin position="666"/>
        <end position="686"/>
    </location>
</feature>
<dbReference type="SMART" id="SM00892">
    <property type="entry name" value="Endonuclease_NS"/>
    <property type="match status" value="1"/>
</dbReference>
<feature type="domain" description="ENPP1-3/EXOG-like endonuclease/phosphodiesterase" evidence="5">
    <location>
        <begin position="319"/>
        <end position="772"/>
    </location>
</feature>
<feature type="domain" description="DNA/RNA non-specific endonuclease/pyrophosphatase/phosphodiesterase" evidence="6">
    <location>
        <begin position="203"/>
        <end position="772"/>
    </location>
</feature>